<reference evidence="5" key="1">
    <citation type="journal article" date="2020" name="Stud. Mycol.">
        <title>101 Dothideomycetes genomes: a test case for predicting lifestyles and emergence of pathogens.</title>
        <authorList>
            <person name="Haridas S."/>
            <person name="Albert R."/>
            <person name="Binder M."/>
            <person name="Bloem J."/>
            <person name="Labutti K."/>
            <person name="Salamov A."/>
            <person name="Andreopoulos B."/>
            <person name="Baker S."/>
            <person name="Barry K."/>
            <person name="Bills G."/>
            <person name="Bluhm B."/>
            <person name="Cannon C."/>
            <person name="Castanera R."/>
            <person name="Culley D."/>
            <person name="Daum C."/>
            <person name="Ezra D."/>
            <person name="Gonzalez J."/>
            <person name="Henrissat B."/>
            <person name="Kuo A."/>
            <person name="Liang C."/>
            <person name="Lipzen A."/>
            <person name="Lutzoni F."/>
            <person name="Magnuson J."/>
            <person name="Mondo S."/>
            <person name="Nolan M."/>
            <person name="Ohm R."/>
            <person name="Pangilinan J."/>
            <person name="Park H.-J."/>
            <person name="Ramirez L."/>
            <person name="Alfaro M."/>
            <person name="Sun H."/>
            <person name="Tritt A."/>
            <person name="Yoshinaga Y."/>
            <person name="Zwiers L.-H."/>
            <person name="Turgeon B."/>
            <person name="Goodwin S."/>
            <person name="Spatafora J."/>
            <person name="Crous P."/>
            <person name="Grigoriev I."/>
        </authorList>
    </citation>
    <scope>NUCLEOTIDE SEQUENCE</scope>
    <source>
        <strain evidence="5">CBS 207.26</strain>
    </source>
</reference>
<gene>
    <name evidence="5" type="ORF">K469DRAFT_781322</name>
</gene>
<dbReference type="AlphaFoldDB" id="A0A6A6DYB5"/>
<evidence type="ECO:0000256" key="2">
    <source>
        <dbReference type="ARBA" id="ARBA00022679"/>
    </source>
</evidence>
<evidence type="ECO:0000256" key="1">
    <source>
        <dbReference type="ARBA" id="ARBA00022603"/>
    </source>
</evidence>
<sequence length="123" mass="13662">NGTVVYAGGSHGVIGKLLAEKYPPILVVVQDRPEVIAGAPKDGGMNLEFMIHDFIGEQPVKHTDIFFLLVILHDWSDKYGHQVLRNLIPALRKGATVVVMDHVLPEPGMVRCLRRGWGLCLIW</sequence>
<dbReference type="OrthoDB" id="2410195at2759"/>
<keyword evidence="3" id="KW-0949">S-adenosyl-L-methionine</keyword>
<dbReference type="GO" id="GO:0008171">
    <property type="term" value="F:O-methyltransferase activity"/>
    <property type="evidence" value="ECO:0007669"/>
    <property type="project" value="InterPro"/>
</dbReference>
<accession>A0A6A6DYB5</accession>
<dbReference type="Gene3D" id="3.40.50.150">
    <property type="entry name" value="Vaccinia Virus protein VP39"/>
    <property type="match status" value="1"/>
</dbReference>
<dbReference type="GO" id="GO:0032259">
    <property type="term" value="P:methylation"/>
    <property type="evidence" value="ECO:0007669"/>
    <property type="project" value="UniProtKB-KW"/>
</dbReference>
<dbReference type="InterPro" id="IPR001077">
    <property type="entry name" value="COMT_C"/>
</dbReference>
<dbReference type="PROSITE" id="PS51683">
    <property type="entry name" value="SAM_OMT_II"/>
    <property type="match status" value="1"/>
</dbReference>
<dbReference type="SUPFAM" id="SSF53335">
    <property type="entry name" value="S-adenosyl-L-methionine-dependent methyltransferases"/>
    <property type="match status" value="1"/>
</dbReference>
<organism evidence="5 6">
    <name type="scientific">Zopfia rhizophila CBS 207.26</name>
    <dbReference type="NCBI Taxonomy" id="1314779"/>
    <lineage>
        <taxon>Eukaryota</taxon>
        <taxon>Fungi</taxon>
        <taxon>Dikarya</taxon>
        <taxon>Ascomycota</taxon>
        <taxon>Pezizomycotina</taxon>
        <taxon>Dothideomycetes</taxon>
        <taxon>Dothideomycetes incertae sedis</taxon>
        <taxon>Zopfiaceae</taxon>
        <taxon>Zopfia</taxon>
    </lineage>
</organism>
<keyword evidence="2 5" id="KW-0808">Transferase</keyword>
<keyword evidence="6" id="KW-1185">Reference proteome</keyword>
<dbReference type="Proteomes" id="UP000800200">
    <property type="component" value="Unassembled WGS sequence"/>
</dbReference>
<dbReference type="PANTHER" id="PTHR43712:SF5">
    <property type="entry name" value="O-METHYLTRANSFERASE ASQN-RELATED"/>
    <property type="match status" value="1"/>
</dbReference>
<dbReference type="PANTHER" id="PTHR43712">
    <property type="entry name" value="PUTATIVE (AFU_ORTHOLOGUE AFUA_4G14580)-RELATED"/>
    <property type="match status" value="1"/>
</dbReference>
<evidence type="ECO:0000313" key="5">
    <source>
        <dbReference type="EMBL" id="KAF2184667.1"/>
    </source>
</evidence>
<keyword evidence="1 5" id="KW-0489">Methyltransferase</keyword>
<evidence type="ECO:0000259" key="4">
    <source>
        <dbReference type="Pfam" id="PF00891"/>
    </source>
</evidence>
<protein>
    <submittedName>
        <fullName evidence="5">S-adenosyl-L-methionine-dependent methyltransferase</fullName>
    </submittedName>
</protein>
<proteinExistence type="predicted"/>
<name>A0A6A6DYB5_9PEZI</name>
<dbReference type="InterPro" id="IPR029063">
    <property type="entry name" value="SAM-dependent_MTases_sf"/>
</dbReference>
<dbReference type="Pfam" id="PF00891">
    <property type="entry name" value="Methyltransf_2"/>
    <property type="match status" value="1"/>
</dbReference>
<feature type="non-terminal residue" evidence="5">
    <location>
        <position position="1"/>
    </location>
</feature>
<dbReference type="InterPro" id="IPR016461">
    <property type="entry name" value="COMT-like"/>
</dbReference>
<dbReference type="EMBL" id="ML994637">
    <property type="protein sequence ID" value="KAF2184667.1"/>
    <property type="molecule type" value="Genomic_DNA"/>
</dbReference>
<evidence type="ECO:0000256" key="3">
    <source>
        <dbReference type="ARBA" id="ARBA00022691"/>
    </source>
</evidence>
<evidence type="ECO:0000313" key="6">
    <source>
        <dbReference type="Proteomes" id="UP000800200"/>
    </source>
</evidence>
<feature type="domain" description="O-methyltransferase C-terminal" evidence="4">
    <location>
        <begin position="5"/>
        <end position="107"/>
    </location>
</feature>